<reference evidence="1" key="1">
    <citation type="submission" date="2019-11" db="EMBL/GenBank/DDBJ databases">
        <authorList>
            <person name="Liu Y."/>
            <person name="Hou J."/>
            <person name="Li T.-Q."/>
            <person name="Guan C.-H."/>
            <person name="Wu X."/>
            <person name="Wu H.-Z."/>
            <person name="Ling F."/>
            <person name="Zhang R."/>
            <person name="Shi X.-G."/>
            <person name="Ren J.-P."/>
            <person name="Chen E.-F."/>
            <person name="Sun J.-M."/>
        </authorList>
    </citation>
    <scope>NUCLEOTIDE SEQUENCE</scope>
    <source>
        <strain evidence="1">Adult_tree_wgs_1</strain>
        <tissue evidence="1">Leaves</tissue>
    </source>
</reference>
<dbReference type="EMBL" id="WJXA01000012">
    <property type="protein sequence ID" value="KAF7123718.1"/>
    <property type="molecule type" value="Genomic_DNA"/>
</dbReference>
<dbReference type="Proteomes" id="UP000626092">
    <property type="component" value="Unassembled WGS sequence"/>
</dbReference>
<evidence type="ECO:0000313" key="2">
    <source>
        <dbReference type="Proteomes" id="UP000626092"/>
    </source>
</evidence>
<evidence type="ECO:0000313" key="1">
    <source>
        <dbReference type="EMBL" id="KAF7123718.1"/>
    </source>
</evidence>
<protein>
    <submittedName>
        <fullName evidence="1">Uncharacterized protein</fullName>
    </submittedName>
</protein>
<keyword evidence="2" id="KW-1185">Reference proteome</keyword>
<accession>A0A834G379</accession>
<dbReference type="OrthoDB" id="420380at2759"/>
<organism evidence="1 2">
    <name type="scientific">Rhododendron simsii</name>
    <name type="common">Sims's rhododendron</name>
    <dbReference type="NCBI Taxonomy" id="118357"/>
    <lineage>
        <taxon>Eukaryota</taxon>
        <taxon>Viridiplantae</taxon>
        <taxon>Streptophyta</taxon>
        <taxon>Embryophyta</taxon>
        <taxon>Tracheophyta</taxon>
        <taxon>Spermatophyta</taxon>
        <taxon>Magnoliopsida</taxon>
        <taxon>eudicotyledons</taxon>
        <taxon>Gunneridae</taxon>
        <taxon>Pentapetalae</taxon>
        <taxon>asterids</taxon>
        <taxon>Ericales</taxon>
        <taxon>Ericaceae</taxon>
        <taxon>Ericoideae</taxon>
        <taxon>Rhodoreae</taxon>
        <taxon>Rhododendron</taxon>
    </lineage>
</organism>
<sequence>MISLAKLELKRSTVAGNESGKSKPSEVRTSSGMFIVKGKVFSMRLSFEWINRLSVEWIAALCYLTYSGFNLVYCECNKENLGLSIVKKKLMTGLTEIANKSCGQISIEFEFSKDTCKVLVASYNYSTLACHRLREIVMQS</sequence>
<gene>
    <name evidence="1" type="ORF">RHSIM_Rhsim12G0097000</name>
</gene>
<proteinExistence type="predicted"/>
<comment type="caution">
    <text evidence="1">The sequence shown here is derived from an EMBL/GenBank/DDBJ whole genome shotgun (WGS) entry which is preliminary data.</text>
</comment>
<dbReference type="AlphaFoldDB" id="A0A834G379"/>
<name>A0A834G379_RHOSS</name>